<reference evidence="8" key="1">
    <citation type="journal article" date="2014" name="Genome Biol. Evol.">
        <title>Pangenome evidence for extensive interdomain horizontal transfer affecting lineage core and shell genes in uncultured planktonic thaumarchaeota and euryarchaeota.</title>
        <authorList>
            <person name="Deschamps P."/>
            <person name="Zivanovic Y."/>
            <person name="Moreira D."/>
            <person name="Rodriguez-Valera F."/>
            <person name="Lopez-Garcia P."/>
        </authorList>
    </citation>
    <scope>NUCLEOTIDE SEQUENCE</scope>
</reference>
<accession>A0A075H1Q4</accession>
<feature type="transmembrane region" description="Helical" evidence="7">
    <location>
        <begin position="91"/>
        <end position="111"/>
    </location>
</feature>
<name>A0A075H1Q4_9EURY</name>
<evidence type="ECO:0000256" key="1">
    <source>
        <dbReference type="ARBA" id="ARBA00004141"/>
    </source>
</evidence>
<evidence type="ECO:0000256" key="6">
    <source>
        <dbReference type="ARBA" id="ARBA00023136"/>
    </source>
</evidence>
<keyword evidence="2" id="KW-0813">Transport</keyword>
<evidence type="ECO:0000256" key="2">
    <source>
        <dbReference type="ARBA" id="ARBA00022448"/>
    </source>
</evidence>
<feature type="transmembrane region" description="Helical" evidence="7">
    <location>
        <begin position="66"/>
        <end position="84"/>
    </location>
</feature>
<evidence type="ECO:0008006" key="9">
    <source>
        <dbReference type="Google" id="ProtNLM"/>
    </source>
</evidence>
<proteinExistence type="predicted"/>
<evidence type="ECO:0000256" key="7">
    <source>
        <dbReference type="SAM" id="Phobius"/>
    </source>
</evidence>
<evidence type="ECO:0000256" key="5">
    <source>
        <dbReference type="ARBA" id="ARBA00022989"/>
    </source>
</evidence>
<protein>
    <recommendedName>
        <fullName evidence="9">AEC family transporter</fullName>
    </recommendedName>
</protein>
<evidence type="ECO:0000313" key="8">
    <source>
        <dbReference type="EMBL" id="AIF10116.1"/>
    </source>
</evidence>
<dbReference type="GO" id="GO:0055085">
    <property type="term" value="P:transmembrane transport"/>
    <property type="evidence" value="ECO:0007669"/>
    <property type="project" value="InterPro"/>
</dbReference>
<feature type="transmembrane region" description="Helical" evidence="7">
    <location>
        <begin position="6"/>
        <end position="24"/>
    </location>
</feature>
<evidence type="ECO:0000256" key="4">
    <source>
        <dbReference type="ARBA" id="ARBA00022692"/>
    </source>
</evidence>
<dbReference type="EMBL" id="KF900882">
    <property type="protein sequence ID" value="AIF10116.1"/>
    <property type="molecule type" value="Genomic_DNA"/>
</dbReference>
<feature type="transmembrane region" description="Helical" evidence="7">
    <location>
        <begin position="227"/>
        <end position="245"/>
    </location>
</feature>
<dbReference type="PANTHER" id="PTHR36838">
    <property type="entry name" value="AUXIN EFFLUX CARRIER FAMILY PROTEIN"/>
    <property type="match status" value="1"/>
</dbReference>
<feature type="transmembrane region" description="Helical" evidence="7">
    <location>
        <begin position="283"/>
        <end position="303"/>
    </location>
</feature>
<dbReference type="PANTHER" id="PTHR36838:SF1">
    <property type="entry name" value="SLR1864 PROTEIN"/>
    <property type="match status" value="1"/>
</dbReference>
<dbReference type="Pfam" id="PF03547">
    <property type="entry name" value="Mem_trans"/>
    <property type="match status" value="2"/>
</dbReference>
<keyword evidence="4 7" id="KW-0812">Transmembrane</keyword>
<comment type="subcellular location">
    <subcellularLocation>
        <location evidence="1">Membrane</location>
        <topology evidence="1">Multi-pass membrane protein</topology>
    </subcellularLocation>
</comment>
<keyword evidence="3" id="KW-1003">Cell membrane</keyword>
<dbReference type="InterPro" id="IPR004776">
    <property type="entry name" value="Mem_transp_PIN-like"/>
</dbReference>
<evidence type="ECO:0000256" key="3">
    <source>
        <dbReference type="ARBA" id="ARBA00022475"/>
    </source>
</evidence>
<keyword evidence="6 7" id="KW-0472">Membrane</keyword>
<organism evidence="8">
    <name type="scientific">uncultured marine group II/III euryarchaeote KM3_43_F08</name>
    <dbReference type="NCBI Taxonomy" id="1456447"/>
    <lineage>
        <taxon>Archaea</taxon>
        <taxon>Methanobacteriati</taxon>
        <taxon>Methanobacteriota</taxon>
        <taxon>environmental samples</taxon>
    </lineage>
</organism>
<keyword evidence="5 7" id="KW-1133">Transmembrane helix</keyword>
<feature type="transmembrane region" description="Helical" evidence="7">
    <location>
        <begin position="123"/>
        <end position="147"/>
    </location>
</feature>
<dbReference type="AlphaFoldDB" id="A0A075H1Q4"/>
<sequence length="307" mass="31991">MLLFWVVGKLVPLFALLALGFLAGRRLGVGEQTLRDLGRLLIYLLVPAKILLATQQAQFAVTWEPVLAAVVVVAASTAVAWWLARCLALPAAAGSALLLGSGFMNAGSLGTSVADQFYGEQGFLLAVLFYITVQALLYTVGPVLAGGGRDQLRKGAAEALRLPLIWALLLGLALNRAGTGLPAVADNSLEILGGAWKPVLLLTLGMQLSRASRLESADFRRLLPPLVIARMATGLAVAAALVLALGLRGELAAVVLISSSMPSAITTYVVGAHCGSDTRWLSLGILGTTLLALVTIPLVVLLAEAWA</sequence>
<dbReference type="GO" id="GO:0016020">
    <property type="term" value="C:membrane"/>
    <property type="evidence" value="ECO:0007669"/>
    <property type="project" value="UniProtKB-SubCell"/>
</dbReference>
<feature type="transmembrane region" description="Helical" evidence="7">
    <location>
        <begin position="251"/>
        <end position="271"/>
    </location>
</feature>